<dbReference type="EMBL" id="FN654780">
    <property type="protein sequence ID" value="CBY36453.1"/>
    <property type="molecule type" value="Genomic_DNA"/>
</dbReference>
<accession>E4YLU2</accession>
<protein>
    <submittedName>
        <fullName evidence="1">Uncharacterized protein</fullName>
    </submittedName>
</protein>
<gene>
    <name evidence="1" type="ORF">GSOID_T00029460001</name>
</gene>
<name>E4YLU2_OIKDI</name>
<proteinExistence type="predicted"/>
<sequence length="498" mass="58300">MLNHPSGHILAQCVFDRVDSSVFLSARNQLIPKSDKVEIGKYDSLLAPAHCKRILRNFGYKDYVIRLLKDGFKRKYERDPNSLSEIARIVKEREEIKNQTATPKFEATFQEELYDPSNVIVGSEWIISDVAINGQPHVSTYHRRSEFMKTPYVYKICRSKPRLTRSSGIQLRQLHLKDSHQQVEEKLLLEPFFIKKGYNEDFINTIEVYNLLDPKAAPMTLERESHENIIHFPKMEMSGMNLYENDNRVNGQLSESVLFLLVNYSNITTVCLECVEIKPSSINTLWIKRIEIGYPHFDHEIFWIDRDNYIVRILDKKTRRIQINHVILSQAKIIKYQHKHKFSLNSSIFESYGIFEEKLVMIGARSTYHTTGVSVERVFGFLTSEMEDNFKPVCFIESNNSESKFYDTHFINKEDIICERYTDEDERKFQHLSIHKLLDFIDNEDQEKKIVRGKELSEFTLPIIDIYDARISQEQEGKDVMGCSIIGRALGNKLEIFI</sequence>
<evidence type="ECO:0000313" key="1">
    <source>
        <dbReference type="EMBL" id="CBY36453.1"/>
    </source>
</evidence>
<reference evidence="1" key="1">
    <citation type="journal article" date="2010" name="Science">
        <title>Plasticity of animal genome architecture unmasked by rapid evolution of a pelagic tunicate.</title>
        <authorList>
            <person name="Denoeud F."/>
            <person name="Henriet S."/>
            <person name="Mungpakdee S."/>
            <person name="Aury J.M."/>
            <person name="Da Silva C."/>
            <person name="Brinkmann H."/>
            <person name="Mikhaleva J."/>
            <person name="Olsen L.C."/>
            <person name="Jubin C."/>
            <person name="Canestro C."/>
            <person name="Bouquet J.M."/>
            <person name="Danks G."/>
            <person name="Poulain J."/>
            <person name="Campsteijn C."/>
            <person name="Adamski M."/>
            <person name="Cross I."/>
            <person name="Yadetie F."/>
            <person name="Muffato M."/>
            <person name="Louis A."/>
            <person name="Butcher S."/>
            <person name="Tsagkogeorga G."/>
            <person name="Konrad A."/>
            <person name="Singh S."/>
            <person name="Jensen M.F."/>
            <person name="Cong E.H."/>
            <person name="Eikeseth-Otteraa H."/>
            <person name="Noel B."/>
            <person name="Anthouard V."/>
            <person name="Porcel B.M."/>
            <person name="Kachouri-Lafond R."/>
            <person name="Nishino A."/>
            <person name="Ugolini M."/>
            <person name="Chourrout P."/>
            <person name="Nishida H."/>
            <person name="Aasland R."/>
            <person name="Huzurbazar S."/>
            <person name="Westhof E."/>
            <person name="Delsuc F."/>
            <person name="Lehrach H."/>
            <person name="Reinhardt R."/>
            <person name="Weissenbach J."/>
            <person name="Roy S.W."/>
            <person name="Artiguenave F."/>
            <person name="Postlethwait J.H."/>
            <person name="Manak J.R."/>
            <person name="Thompson E.M."/>
            <person name="Jaillon O."/>
            <person name="Du Pasquier L."/>
            <person name="Boudinot P."/>
            <person name="Liberles D.A."/>
            <person name="Volff J.N."/>
            <person name="Philippe H."/>
            <person name="Lenhard B."/>
            <person name="Roest Crollius H."/>
            <person name="Wincker P."/>
            <person name="Chourrout D."/>
        </authorList>
    </citation>
    <scope>NUCLEOTIDE SEQUENCE [LARGE SCALE GENOMIC DNA]</scope>
</reference>
<dbReference type="AlphaFoldDB" id="E4YLU2"/>
<dbReference type="Proteomes" id="UP000011014">
    <property type="component" value="Unassembled WGS sequence"/>
</dbReference>
<organism evidence="1">
    <name type="scientific">Oikopleura dioica</name>
    <name type="common">Tunicate</name>
    <dbReference type="NCBI Taxonomy" id="34765"/>
    <lineage>
        <taxon>Eukaryota</taxon>
        <taxon>Metazoa</taxon>
        <taxon>Chordata</taxon>
        <taxon>Tunicata</taxon>
        <taxon>Appendicularia</taxon>
        <taxon>Copelata</taxon>
        <taxon>Oikopleuridae</taxon>
        <taxon>Oikopleura</taxon>
    </lineage>
</organism>